<accession>A0ABY7WIJ2</accession>
<proteinExistence type="predicted"/>
<dbReference type="RefSeq" id="WP_274267142.1">
    <property type="nucleotide sequence ID" value="NZ_CP117880.1"/>
</dbReference>
<dbReference type="Proteomes" id="UP001221558">
    <property type="component" value="Chromosome"/>
</dbReference>
<evidence type="ECO:0000313" key="1">
    <source>
        <dbReference type="EMBL" id="WDF68409.1"/>
    </source>
</evidence>
<keyword evidence="2" id="KW-1185">Reference proteome</keyword>
<dbReference type="EMBL" id="CP117880">
    <property type="protein sequence ID" value="WDF68409.1"/>
    <property type="molecule type" value="Genomic_DNA"/>
</dbReference>
<sequence>MSLHQINLRAEFKHRYSKAFSEESWSIAELYYSSLKSYNTEKVKKCTIQVSDKWQEKEFHYTSFPDHRAINLTIDFVSYFNADRLEKKKIQLDIIHKGMLLIAEKEDWSIPPLVHAYNHCLSEGLEFKFFVGNKLKSSPDRKRKIGLWCEWDIDLAKLFWVLFDKNGVELNRDIIVSFEPSQGETVYYLKWAWMDNKTVCIQDKYRVSNKWLIDLIDPNENTIR</sequence>
<organism evidence="1 2">
    <name type="scientific">Sphingobacterium oryzagri</name>
    <dbReference type="NCBI Taxonomy" id="3025669"/>
    <lineage>
        <taxon>Bacteria</taxon>
        <taxon>Pseudomonadati</taxon>
        <taxon>Bacteroidota</taxon>
        <taxon>Sphingobacteriia</taxon>
        <taxon>Sphingobacteriales</taxon>
        <taxon>Sphingobacteriaceae</taxon>
        <taxon>Sphingobacterium</taxon>
    </lineage>
</organism>
<reference evidence="1 2" key="1">
    <citation type="submission" date="2023-02" db="EMBL/GenBank/DDBJ databases">
        <title>Genome sequence of Sphingobacterium sp. KACC 22765.</title>
        <authorList>
            <person name="Kim S."/>
            <person name="Heo J."/>
            <person name="Kwon S.-W."/>
        </authorList>
    </citation>
    <scope>NUCLEOTIDE SEQUENCE [LARGE SCALE GENOMIC DNA]</scope>
    <source>
        <strain evidence="1 2">KACC 22765</strain>
    </source>
</reference>
<name>A0ABY7WIJ2_9SPHI</name>
<evidence type="ECO:0000313" key="2">
    <source>
        <dbReference type="Proteomes" id="UP001221558"/>
    </source>
</evidence>
<gene>
    <name evidence="1" type="ORF">PQ465_19205</name>
</gene>
<protein>
    <submittedName>
        <fullName evidence="1">Uncharacterized protein</fullName>
    </submittedName>
</protein>